<evidence type="ECO:0000256" key="2">
    <source>
        <dbReference type="SAM" id="Phobius"/>
    </source>
</evidence>
<dbReference type="Proteomes" id="UP000679335">
    <property type="component" value="Chromosome"/>
</dbReference>
<reference evidence="3 4" key="1">
    <citation type="submission" date="2021-05" db="EMBL/GenBank/DDBJ databases">
        <title>Novel species in genus Cellulomonas.</title>
        <authorList>
            <person name="Zhang G."/>
        </authorList>
    </citation>
    <scope>NUCLEOTIDE SEQUENCE [LARGE SCALE GENOMIC DNA]</scope>
    <source>
        <strain evidence="4">zg-ZUI157</strain>
    </source>
</reference>
<keyword evidence="2" id="KW-1133">Transmembrane helix</keyword>
<feature type="transmembrane region" description="Helical" evidence="2">
    <location>
        <begin position="105"/>
        <end position="127"/>
    </location>
</feature>
<feature type="region of interest" description="Disordered" evidence="1">
    <location>
        <begin position="1"/>
        <end position="34"/>
    </location>
</feature>
<accession>A0ABX8GJA7</accession>
<evidence type="ECO:0000313" key="3">
    <source>
        <dbReference type="EMBL" id="QWC15716.1"/>
    </source>
</evidence>
<dbReference type="EMBL" id="CP076023">
    <property type="protein sequence ID" value="QWC15716.1"/>
    <property type="molecule type" value="Genomic_DNA"/>
</dbReference>
<feature type="region of interest" description="Disordered" evidence="1">
    <location>
        <begin position="243"/>
        <end position="322"/>
    </location>
</feature>
<keyword evidence="4" id="KW-1185">Reference proteome</keyword>
<feature type="transmembrane region" description="Helical" evidence="2">
    <location>
        <begin position="41"/>
        <end position="66"/>
    </location>
</feature>
<proteinExistence type="predicted"/>
<feature type="transmembrane region" description="Helical" evidence="2">
    <location>
        <begin position="72"/>
        <end position="93"/>
    </location>
</feature>
<feature type="compositionally biased region" description="Low complexity" evidence="1">
    <location>
        <begin position="281"/>
        <end position="295"/>
    </location>
</feature>
<feature type="compositionally biased region" description="Basic and acidic residues" evidence="1">
    <location>
        <begin position="271"/>
        <end position="280"/>
    </location>
</feature>
<keyword evidence="2" id="KW-0472">Membrane</keyword>
<protein>
    <submittedName>
        <fullName evidence="3">Uncharacterized protein</fullName>
    </submittedName>
</protein>
<feature type="transmembrane region" description="Helical" evidence="2">
    <location>
        <begin position="133"/>
        <end position="156"/>
    </location>
</feature>
<keyword evidence="2" id="KW-0812">Transmembrane</keyword>
<dbReference type="RefSeq" id="WP_208196275.1">
    <property type="nucleotide sequence ID" value="NZ_CP076023.1"/>
</dbReference>
<sequence>MTQDPSQPPEDRPPHGSRPAPDATSAPRTDPGELDRWRAPVVGAVLGVLTLPAVAMALVGLVVLAVQGVATWLVVTAVALVTTFLGGYGAAVAARGGHRGVVHRLGLLAWVWGVVVVVLAVVLALSLDSSERVAISVLLVLGGTYTVVLGLGLWAASRVLPAPAERRGGSEGVDAGPATPSGASPTVSEVPTPTPAPDDDEVLADWPEWGGAEREPDGGPGPRRDVAEDIVDVEVVEVVEIVEPAPAPAPVGRRTPAMPARPASPPDVEPEPVRPPERRSVTSGGTTPRRTTSAGDPSATERIARQTGDDGPPTQRLPPLDP</sequence>
<evidence type="ECO:0000313" key="4">
    <source>
        <dbReference type="Proteomes" id="UP000679335"/>
    </source>
</evidence>
<organism evidence="3 4">
    <name type="scientific">Cellulomonas dongxiuzhuiae</name>
    <dbReference type="NCBI Taxonomy" id="2819979"/>
    <lineage>
        <taxon>Bacteria</taxon>
        <taxon>Bacillati</taxon>
        <taxon>Actinomycetota</taxon>
        <taxon>Actinomycetes</taxon>
        <taxon>Micrococcales</taxon>
        <taxon>Cellulomonadaceae</taxon>
        <taxon>Cellulomonas</taxon>
    </lineage>
</organism>
<evidence type="ECO:0000256" key="1">
    <source>
        <dbReference type="SAM" id="MobiDB-lite"/>
    </source>
</evidence>
<feature type="region of interest" description="Disordered" evidence="1">
    <location>
        <begin position="165"/>
        <end position="204"/>
    </location>
</feature>
<name>A0ABX8GJA7_9CELL</name>
<gene>
    <name evidence="3" type="ORF">KKR89_15760</name>
</gene>